<dbReference type="Proteomes" id="UP000237271">
    <property type="component" value="Unassembled WGS sequence"/>
</dbReference>
<dbReference type="GO" id="GO:0003677">
    <property type="term" value="F:DNA binding"/>
    <property type="evidence" value="ECO:0007669"/>
    <property type="project" value="UniProtKB-KW"/>
</dbReference>
<dbReference type="Gene3D" id="1.10.10.60">
    <property type="entry name" value="Homeodomain-like"/>
    <property type="match status" value="1"/>
</dbReference>
<dbReference type="SUPFAM" id="SSF46689">
    <property type="entry name" value="Homeodomain-like"/>
    <property type="match status" value="1"/>
</dbReference>
<organism evidence="3 4">
    <name type="scientific">Phytophthora palmivora</name>
    <dbReference type="NCBI Taxonomy" id="4796"/>
    <lineage>
        <taxon>Eukaryota</taxon>
        <taxon>Sar</taxon>
        <taxon>Stramenopiles</taxon>
        <taxon>Oomycota</taxon>
        <taxon>Peronosporomycetes</taxon>
        <taxon>Peronosporales</taxon>
        <taxon>Peronosporaceae</taxon>
        <taxon>Phytophthora</taxon>
    </lineage>
</organism>
<evidence type="ECO:0000256" key="1">
    <source>
        <dbReference type="ARBA" id="ARBA00023125"/>
    </source>
</evidence>
<dbReference type="PROSITE" id="PS51253">
    <property type="entry name" value="HTH_CENPB"/>
    <property type="match status" value="1"/>
</dbReference>
<protein>
    <recommendedName>
        <fullName evidence="2">HTH CENPB-type domain-containing protein</fullName>
    </recommendedName>
</protein>
<comment type="caution">
    <text evidence="3">The sequence shown here is derived from an EMBL/GenBank/DDBJ whole genome shotgun (WGS) entry which is preliminary data.</text>
</comment>
<sequence length="196" mass="22489">MVHSSVPHFGIAPRKHRRYSIKDKLSIISDYKEGVNGSGFVALSKTRNVASGTVRGWLQNRHKLKDASKNRLVTTRSARRLGGGGRAPPNYPELEERLHAWILDRNSKGLRVKDNYLRLKAQHFYHDLHGLESSTFHASTGWLVRFKERKQLASRRQTYTQTLPKNAAQICREFVQRVQQLIAVHSIKSHSIVNME</sequence>
<evidence type="ECO:0000259" key="2">
    <source>
        <dbReference type="PROSITE" id="PS51253"/>
    </source>
</evidence>
<dbReference type="Gene3D" id="1.10.10.10">
    <property type="entry name" value="Winged helix-like DNA-binding domain superfamily/Winged helix DNA-binding domain"/>
    <property type="match status" value="1"/>
</dbReference>
<gene>
    <name evidence="3" type="ORF">PHPALM_14599</name>
</gene>
<dbReference type="Pfam" id="PF03221">
    <property type="entry name" value="HTH_Tnp_Tc5"/>
    <property type="match status" value="1"/>
</dbReference>
<accession>A0A2P4XUB3</accession>
<reference evidence="3 4" key="1">
    <citation type="journal article" date="2017" name="Genome Biol. Evol.">
        <title>Phytophthora megakarya and P. palmivora, closely related causal agents of cacao black pod rot, underwent increases in genome sizes and gene numbers by different mechanisms.</title>
        <authorList>
            <person name="Ali S.S."/>
            <person name="Shao J."/>
            <person name="Lary D.J."/>
            <person name="Kronmiller B."/>
            <person name="Shen D."/>
            <person name="Strem M.D."/>
            <person name="Amoako-Attah I."/>
            <person name="Akrofi A.Y."/>
            <person name="Begoude B.A."/>
            <person name="Ten Hoopen G.M."/>
            <person name="Coulibaly K."/>
            <person name="Kebe B.I."/>
            <person name="Melnick R.L."/>
            <person name="Guiltinan M.J."/>
            <person name="Tyler B.M."/>
            <person name="Meinhardt L.W."/>
            <person name="Bailey B.A."/>
        </authorList>
    </citation>
    <scope>NUCLEOTIDE SEQUENCE [LARGE SCALE GENOMIC DNA]</scope>
    <source>
        <strain evidence="4">sbr112.9</strain>
    </source>
</reference>
<dbReference type="OrthoDB" id="97349at2759"/>
<dbReference type="InterPro" id="IPR050863">
    <property type="entry name" value="CenT-Element_Derived"/>
</dbReference>
<name>A0A2P4XUB3_9STRA</name>
<dbReference type="SMART" id="SM00674">
    <property type="entry name" value="CENPB"/>
    <property type="match status" value="1"/>
</dbReference>
<dbReference type="InterPro" id="IPR006600">
    <property type="entry name" value="HTH_CenpB_DNA-bd_dom"/>
</dbReference>
<dbReference type="AlphaFoldDB" id="A0A2P4XUB3"/>
<evidence type="ECO:0000313" key="3">
    <source>
        <dbReference type="EMBL" id="POM69150.1"/>
    </source>
</evidence>
<dbReference type="InterPro" id="IPR036388">
    <property type="entry name" value="WH-like_DNA-bd_sf"/>
</dbReference>
<proteinExistence type="predicted"/>
<dbReference type="PANTHER" id="PTHR19303:SF73">
    <property type="entry name" value="PROTEIN PDC2"/>
    <property type="match status" value="1"/>
</dbReference>
<dbReference type="PANTHER" id="PTHR19303">
    <property type="entry name" value="TRANSPOSON"/>
    <property type="match status" value="1"/>
</dbReference>
<dbReference type="GO" id="GO:0005634">
    <property type="term" value="C:nucleus"/>
    <property type="evidence" value="ECO:0007669"/>
    <property type="project" value="TreeGrafter"/>
</dbReference>
<dbReference type="InterPro" id="IPR009057">
    <property type="entry name" value="Homeodomain-like_sf"/>
</dbReference>
<keyword evidence="1" id="KW-0238">DNA-binding</keyword>
<keyword evidence="4" id="KW-1185">Reference proteome</keyword>
<feature type="domain" description="HTH CENPB-type" evidence="2">
    <location>
        <begin position="82"/>
        <end position="156"/>
    </location>
</feature>
<dbReference type="EMBL" id="NCKW01007930">
    <property type="protein sequence ID" value="POM69150.1"/>
    <property type="molecule type" value="Genomic_DNA"/>
</dbReference>
<evidence type="ECO:0000313" key="4">
    <source>
        <dbReference type="Proteomes" id="UP000237271"/>
    </source>
</evidence>